<dbReference type="Pfam" id="PF04471">
    <property type="entry name" value="Mrr_cat"/>
    <property type="match status" value="1"/>
</dbReference>
<dbReference type="GO" id="GO:0003677">
    <property type="term" value="F:DNA binding"/>
    <property type="evidence" value="ECO:0007669"/>
    <property type="project" value="InterPro"/>
</dbReference>
<dbReference type="GO" id="GO:0015666">
    <property type="term" value="F:restriction endodeoxyribonuclease activity"/>
    <property type="evidence" value="ECO:0007669"/>
    <property type="project" value="TreeGrafter"/>
</dbReference>
<reference evidence="2" key="2">
    <citation type="submission" date="2002-12" db="EMBL/GenBank/DDBJ databases">
        <title>Complete nucleotide sequence of the linear plasmid pSV2 from Streptomyces violaceoruber SANK95570.</title>
        <authorList>
            <person name="Spatz K."/>
            <person name="Scholz C.J."/>
            <person name="Redenbach M."/>
        </authorList>
    </citation>
    <scope>NUCLEOTIDE SEQUENCE</scope>
    <source>
        <strain evidence="2">SANK95570</strain>
        <plasmid evidence="2">pSV2</plasmid>
    </source>
</reference>
<feature type="domain" description="Restriction endonuclease type IV Mrr" evidence="1">
    <location>
        <begin position="185"/>
        <end position="298"/>
    </location>
</feature>
<dbReference type="AlphaFoldDB" id="Q849K9"/>
<dbReference type="InterPro" id="IPR007560">
    <property type="entry name" value="Restrct_endonuc_IV_Mrr"/>
</dbReference>
<gene>
    <name evidence="2" type="primary">pSV2.31c</name>
</gene>
<dbReference type="SUPFAM" id="SSF52980">
    <property type="entry name" value="Restriction endonuclease-like"/>
    <property type="match status" value="1"/>
</dbReference>
<geneLocation type="plasmid" evidence="2">
    <name>pSV2</name>
</geneLocation>
<sequence length="322" mass="35276">MSFPTYASTTLSTALRRHISKATDDDLLAAYLHWMEGAVALDFAGEAHRLVQMTQTEQDHLGTLVAPPGTPYTGEHQRAHAVLRSALNETRRSAEGALRKAQNVWCHLAEQTSHDLTRRYRDEACLEPVGLECLGALKEEVTCAELHLRKALVTHQHEMHRLALLEQRLARFLTSDDSIALDDVHAMTPAAFEQAVASLARRDGCQLLREGGGARDLGADVIAVTQDGRRVVFQCKHRQAGLGKVGSPDIQTLNGTARPEHHADIVVAVTNGTFTKPAADFARTHDIHLLCRAGLQRWATWGEPLLSVLAPEEETFPSASAS</sequence>
<name>Q849K9_STRVN</name>
<dbReference type="PANTHER" id="PTHR30015:SF6">
    <property type="entry name" value="SLL1429 PROTEIN"/>
    <property type="match status" value="1"/>
</dbReference>
<protein>
    <submittedName>
        <fullName evidence="2">Putative membrane protein</fullName>
    </submittedName>
</protein>
<dbReference type="EMBL" id="AY211023">
    <property type="protein sequence ID" value="AAO50115.1"/>
    <property type="molecule type" value="Genomic_DNA"/>
</dbReference>
<reference evidence="2" key="1">
    <citation type="journal article" date="2002" name="FEMS Microbiol. Lett.">
        <title>Characterization of the Streptomyces violaceoruber SANK95570 plasmids pSV1 and pSV2.</title>
        <authorList>
            <person name="Spatz K."/>
            <person name="Kohn H."/>
            <person name="Redenbach M."/>
        </authorList>
    </citation>
    <scope>NUCLEOTIDE SEQUENCE</scope>
    <source>
        <strain evidence="2">SANK95570</strain>
        <plasmid evidence="2">pSV2</plasmid>
    </source>
</reference>
<evidence type="ECO:0000313" key="2">
    <source>
        <dbReference type="EMBL" id="AAO50115.1"/>
    </source>
</evidence>
<dbReference type="PANTHER" id="PTHR30015">
    <property type="entry name" value="MRR RESTRICTION SYSTEM PROTEIN"/>
    <property type="match status" value="1"/>
</dbReference>
<dbReference type="InterPro" id="IPR052906">
    <property type="entry name" value="Type_IV_Methyl-Rstrct_Enzyme"/>
</dbReference>
<proteinExistence type="predicted"/>
<dbReference type="InterPro" id="IPR011856">
    <property type="entry name" value="tRNA_endonuc-like_dom_sf"/>
</dbReference>
<accession>Q849K9</accession>
<dbReference type="GO" id="GO:0009307">
    <property type="term" value="P:DNA restriction-modification system"/>
    <property type="evidence" value="ECO:0007669"/>
    <property type="project" value="InterPro"/>
</dbReference>
<dbReference type="InterPro" id="IPR011335">
    <property type="entry name" value="Restrct_endonuc-II-like"/>
</dbReference>
<keyword evidence="2" id="KW-0614">Plasmid</keyword>
<evidence type="ECO:0000259" key="1">
    <source>
        <dbReference type="Pfam" id="PF04471"/>
    </source>
</evidence>
<dbReference type="Gene3D" id="3.40.1350.10">
    <property type="match status" value="1"/>
</dbReference>
<organism evidence="2">
    <name type="scientific">Streptomyces violaceoruber</name>
    <dbReference type="NCBI Taxonomy" id="1935"/>
    <lineage>
        <taxon>Bacteria</taxon>
        <taxon>Bacillati</taxon>
        <taxon>Actinomycetota</taxon>
        <taxon>Actinomycetes</taxon>
        <taxon>Kitasatosporales</taxon>
        <taxon>Streptomycetaceae</taxon>
        <taxon>Streptomyces</taxon>
        <taxon>Streptomyces violaceoruber group</taxon>
    </lineage>
</organism>